<dbReference type="RefSeq" id="WP_119850593.1">
    <property type="nucleotide sequence ID" value="NZ_CP032412.1"/>
</dbReference>
<sequence length="688" mass="77616">MEMEREQIVRRHNPEFDRLDPLSPLSVGNGEFAFTADITGLQTFPEQYEVPLGTQSNWGWHFTGGRGRFSAKDAALQMFETHGRQVGYPMKPGDKPEAYQWLRHNPHRLHLGRLSFRFLDEAGEELGYSNAGQFRQKLDLWTGILLSRFEIRGVPVEVSTACHPEADILGVRVVSPLIREGRLQVFIRFPAPDMTHSAWSKSVFPDWENDQRHDTVLVRQEEGTALIERTLDEERYAVRWHWSSGRLEQTETHEFTLLPGESPDQSPEELAFSVGFAAGSSGAADFEAIVSASARHWASFWQSGGAVSFAGSSDPRAFELERRVVLSQWLCAVHSGGSMPPQETGLMYNSWFGKSHLEMHWWHAAHFALWGRASNLRRSLDWYNGILPVARELALSQGYEGARWPKMVGFDGIPCPSPVAPGLIWQQPHPIAMAELCYKADLALETLRRFRDIVFESADFMVSYASWNEAKGAFDLGPPLIPAQECHPMNASANPPYELEYWKYGLDIAIKWADRLGIQPNPRWAQVASNLASPPRLDGVYLAHEFAPDTFTEKNHDHPSMLCALGVLPGKLIDRETMRRTLLKVKDAWRWETAWGWDFPVCAMTAARLGERDLAVDFLLMDEIKNTYLPNGHNYQRPGLSAYLPGNGGLLTAVAMMACGWEGEEDPNCPGFPASGWTVQWEGLKPWL</sequence>
<dbReference type="InterPro" id="IPR008928">
    <property type="entry name" value="6-hairpin_glycosidase_sf"/>
</dbReference>
<dbReference type="EMBL" id="CP032412">
    <property type="protein sequence ID" value="AYB47101.1"/>
    <property type="molecule type" value="Genomic_DNA"/>
</dbReference>
<evidence type="ECO:0000313" key="2">
    <source>
        <dbReference type="Proteomes" id="UP000266552"/>
    </source>
</evidence>
<dbReference type="SUPFAM" id="SSF48208">
    <property type="entry name" value="Six-hairpin glycosidases"/>
    <property type="match status" value="1"/>
</dbReference>
<dbReference type="Gene3D" id="1.50.10.10">
    <property type="match status" value="1"/>
</dbReference>
<dbReference type="GO" id="GO:0016787">
    <property type="term" value="F:hydrolase activity"/>
    <property type="evidence" value="ECO:0007669"/>
    <property type="project" value="UniProtKB-KW"/>
</dbReference>
<protein>
    <submittedName>
        <fullName evidence="1">Glycoside hydrolase family 65</fullName>
    </submittedName>
</protein>
<gene>
    <name evidence="1" type="ORF">D5F53_29075</name>
</gene>
<accession>A0A385TUK2</accession>
<keyword evidence="1" id="KW-0378">Hydrolase</keyword>
<reference evidence="1 2" key="1">
    <citation type="submission" date="2018-09" db="EMBL/GenBank/DDBJ databases">
        <title>Genome Sequence of Paenibacillus lautus Strain E7593-69, Azo Dye-Degrading Bacteria, Isolated from Commercial Tattoo Inks.</title>
        <authorList>
            <person name="Nho S.W."/>
            <person name="Kim S.-J."/>
            <person name="Kweon O."/>
            <person name="Cerniglia C.E."/>
        </authorList>
    </citation>
    <scope>NUCLEOTIDE SEQUENCE [LARGE SCALE GENOMIC DNA]</scope>
    <source>
        <strain evidence="1 2">E7593-69</strain>
    </source>
</reference>
<organism evidence="1 2">
    <name type="scientific">Paenibacillus lautus</name>
    <name type="common">Bacillus lautus</name>
    <dbReference type="NCBI Taxonomy" id="1401"/>
    <lineage>
        <taxon>Bacteria</taxon>
        <taxon>Bacillati</taxon>
        <taxon>Bacillota</taxon>
        <taxon>Bacilli</taxon>
        <taxon>Bacillales</taxon>
        <taxon>Paenibacillaceae</taxon>
        <taxon>Paenibacillus</taxon>
    </lineage>
</organism>
<dbReference type="AlphaFoldDB" id="A0A385TUK2"/>
<keyword evidence="2" id="KW-1185">Reference proteome</keyword>
<dbReference type="GO" id="GO:0005975">
    <property type="term" value="P:carbohydrate metabolic process"/>
    <property type="evidence" value="ECO:0007669"/>
    <property type="project" value="InterPro"/>
</dbReference>
<dbReference type="KEGG" id="plw:D5F53_29075"/>
<proteinExistence type="predicted"/>
<name>A0A385TUK2_PAELA</name>
<evidence type="ECO:0000313" key="1">
    <source>
        <dbReference type="EMBL" id="AYB47101.1"/>
    </source>
</evidence>
<dbReference type="InterPro" id="IPR012341">
    <property type="entry name" value="6hp_glycosidase-like_sf"/>
</dbReference>
<dbReference type="Proteomes" id="UP000266552">
    <property type="component" value="Chromosome"/>
</dbReference>